<sequence>MVCDRTDETLRRRFRMQGNFIEYVARSLDVDTPDDIVAGSGAMKNKLAGWQRDGSPYLMTVAFDLEAPRLERRASFRRVKGALSL</sequence>
<geneLocation type="plasmid" evidence="1 2">
    <name>pRinCIP108029d</name>
</geneLocation>
<proteinExistence type="predicted"/>
<dbReference type="RefSeq" id="WP_246288961.1">
    <property type="nucleotide sequence ID" value="NZ_BSOQ01000055.1"/>
</dbReference>
<evidence type="ECO:0000313" key="1">
    <source>
        <dbReference type="EMBL" id="WRW38506.1"/>
    </source>
</evidence>
<keyword evidence="1" id="KW-0614">Plasmid</keyword>
<gene>
    <name evidence="1" type="ORF">U5G49_005527</name>
</gene>
<accession>A0ABZ1DRZ8</accession>
<reference evidence="1 2" key="1">
    <citation type="submission" date="2023-12" db="EMBL/GenBank/DDBJ databases">
        <authorList>
            <person name="Menendez E."/>
            <person name="Kaur S."/>
            <person name="Flores-Felix J.D."/>
            <person name="diCenzo G.C."/>
            <person name="Peix A."/>
            <person name="Velazquez E."/>
        </authorList>
    </citation>
    <scope>NUCLEOTIDE SEQUENCE [LARGE SCALE GENOMIC DNA]</scope>
    <source>
        <strain evidence="1 2">CIP 108029</strain>
        <plasmid evidence="1 2">pRinCIP108029d</plasmid>
    </source>
</reference>
<organism evidence="1 2">
    <name type="scientific">Rhizobium indigoferae</name>
    <dbReference type="NCBI Taxonomy" id="158891"/>
    <lineage>
        <taxon>Bacteria</taxon>
        <taxon>Pseudomonadati</taxon>
        <taxon>Pseudomonadota</taxon>
        <taxon>Alphaproteobacteria</taxon>
        <taxon>Hyphomicrobiales</taxon>
        <taxon>Rhizobiaceae</taxon>
        <taxon>Rhizobium/Agrobacterium group</taxon>
        <taxon>Rhizobium</taxon>
    </lineage>
</organism>
<protein>
    <submittedName>
        <fullName evidence="1">Uncharacterized protein</fullName>
    </submittedName>
</protein>
<keyword evidence="2" id="KW-1185">Reference proteome</keyword>
<dbReference type="Proteomes" id="UP001322785">
    <property type="component" value="Plasmid pRinCIP108029d"/>
</dbReference>
<name>A0ABZ1DRZ8_9HYPH</name>
<dbReference type="EMBL" id="CP140637">
    <property type="protein sequence ID" value="WRW38506.1"/>
    <property type="molecule type" value="Genomic_DNA"/>
</dbReference>
<evidence type="ECO:0000313" key="2">
    <source>
        <dbReference type="Proteomes" id="UP001322785"/>
    </source>
</evidence>